<dbReference type="InterPro" id="IPR014730">
    <property type="entry name" value="ETF_a/b_N"/>
</dbReference>
<dbReference type="EMBL" id="NEVM01000001">
    <property type="protein sequence ID" value="OZI37919.1"/>
    <property type="molecule type" value="Genomic_DNA"/>
</dbReference>
<evidence type="ECO:0000313" key="5">
    <source>
        <dbReference type="EMBL" id="OZI37919.1"/>
    </source>
</evidence>
<dbReference type="InterPro" id="IPR012255">
    <property type="entry name" value="ETF_b"/>
</dbReference>
<dbReference type="InterPro" id="IPR014729">
    <property type="entry name" value="Rossmann-like_a/b/a_fold"/>
</dbReference>
<name>A0A261SKG2_9BORD</name>
<evidence type="ECO:0000259" key="4">
    <source>
        <dbReference type="Pfam" id="PF01012"/>
    </source>
</evidence>
<proteinExistence type="inferred from homology"/>
<evidence type="ECO:0000256" key="2">
    <source>
        <dbReference type="ARBA" id="ARBA00022448"/>
    </source>
</evidence>
<dbReference type="AlphaFoldDB" id="A0A261SKG2"/>
<comment type="caution">
    <text evidence="5">The sequence shown here is derived from an EMBL/GenBank/DDBJ whole genome shotgun (WGS) entry which is preliminary data.</text>
</comment>
<protein>
    <recommendedName>
        <fullName evidence="4">Electron transfer flavoprotein alpha/beta-subunit N-terminal domain-containing protein</fullName>
    </recommendedName>
</protein>
<evidence type="ECO:0000256" key="1">
    <source>
        <dbReference type="ARBA" id="ARBA00007557"/>
    </source>
</evidence>
<dbReference type="SUPFAM" id="SSF52402">
    <property type="entry name" value="Adenine nucleotide alpha hydrolases-like"/>
    <property type="match status" value="1"/>
</dbReference>
<reference evidence="6" key="1">
    <citation type="submission" date="2017-05" db="EMBL/GenBank/DDBJ databases">
        <title>Complete and WGS of Bordetella genogroups.</title>
        <authorList>
            <person name="Spilker T."/>
            <person name="Lipuma J."/>
        </authorList>
    </citation>
    <scope>NUCLEOTIDE SEQUENCE [LARGE SCALE GENOMIC DNA]</scope>
    <source>
        <strain evidence="6">AU16122</strain>
    </source>
</reference>
<comment type="similarity">
    <text evidence="1">Belongs to the ETF beta-subunit/FixA family.</text>
</comment>
<keyword evidence="6" id="KW-1185">Reference proteome</keyword>
<dbReference type="Gene3D" id="3.40.50.620">
    <property type="entry name" value="HUPs"/>
    <property type="match status" value="1"/>
</dbReference>
<gene>
    <name evidence="5" type="ORF">CAL29_06020</name>
</gene>
<dbReference type="PANTHER" id="PTHR21294:SF8">
    <property type="entry name" value="ELECTRON TRANSFER FLAVOPROTEIN SUBUNIT BETA"/>
    <property type="match status" value="1"/>
</dbReference>
<evidence type="ECO:0000256" key="3">
    <source>
        <dbReference type="ARBA" id="ARBA00022982"/>
    </source>
</evidence>
<organism evidence="5 6">
    <name type="scientific">Bordetella genomosp. 10</name>
    <dbReference type="NCBI Taxonomy" id="1416804"/>
    <lineage>
        <taxon>Bacteria</taxon>
        <taxon>Pseudomonadati</taxon>
        <taxon>Pseudomonadota</taxon>
        <taxon>Betaproteobacteria</taxon>
        <taxon>Burkholderiales</taxon>
        <taxon>Alcaligenaceae</taxon>
        <taxon>Bordetella</taxon>
    </lineage>
</organism>
<sequence>MHIAVLLAGVADPRKPLPRPESGDWRDLPGAGAVSYKLSPFDEAALEIALKLRDQGAATRVTAIVTDGARDIALMRAVAALKPDQVRGLNPPAAQRGDPAWLARHAPALLREDDAWPGLVLIGREHGDLDDGMAPAYLAESWDLPYVGLALQVQARAGGGWTLLRSGAREDEALDLPAPAMASISNDKRNRLRHPLMKNVALAKQLKFDQAAPDDGPAAARATLAQAAPAETAARGAQACRLFSGPVESQAAALADYLRAAAATH</sequence>
<accession>A0A261SKG2</accession>
<dbReference type="GO" id="GO:0009055">
    <property type="term" value="F:electron transfer activity"/>
    <property type="evidence" value="ECO:0007669"/>
    <property type="project" value="InterPro"/>
</dbReference>
<dbReference type="Pfam" id="PF01012">
    <property type="entry name" value="ETF"/>
    <property type="match status" value="1"/>
</dbReference>
<dbReference type="Proteomes" id="UP000216020">
    <property type="component" value="Unassembled WGS sequence"/>
</dbReference>
<keyword evidence="2" id="KW-0813">Transport</keyword>
<dbReference type="RefSeq" id="WP_094852021.1">
    <property type="nucleotide sequence ID" value="NZ_NEVM01000001.1"/>
</dbReference>
<dbReference type="PANTHER" id="PTHR21294">
    <property type="entry name" value="ELECTRON TRANSFER FLAVOPROTEIN BETA-SUBUNIT"/>
    <property type="match status" value="1"/>
</dbReference>
<keyword evidence="3" id="KW-0249">Electron transport</keyword>
<feature type="domain" description="Electron transfer flavoprotein alpha/beta-subunit N-terminal" evidence="4">
    <location>
        <begin position="35"/>
        <end position="186"/>
    </location>
</feature>
<evidence type="ECO:0000313" key="6">
    <source>
        <dbReference type="Proteomes" id="UP000216020"/>
    </source>
</evidence>
<dbReference type="OrthoDB" id="8558856at2"/>